<dbReference type="EMBL" id="BAABKN010000009">
    <property type="protein sequence ID" value="GAA4731156.1"/>
    <property type="molecule type" value="Genomic_DNA"/>
</dbReference>
<evidence type="ECO:0000259" key="1">
    <source>
        <dbReference type="Pfam" id="PF14280"/>
    </source>
</evidence>
<organism evidence="2 3">
    <name type="scientific">Nocardioides endophyticus</name>
    <dbReference type="NCBI Taxonomy" id="1353775"/>
    <lineage>
        <taxon>Bacteria</taxon>
        <taxon>Bacillati</taxon>
        <taxon>Actinomycetota</taxon>
        <taxon>Actinomycetes</taxon>
        <taxon>Propionibacteriales</taxon>
        <taxon>Nocardioidaceae</taxon>
        <taxon>Nocardioides</taxon>
    </lineage>
</organism>
<evidence type="ECO:0000313" key="3">
    <source>
        <dbReference type="Proteomes" id="UP001499882"/>
    </source>
</evidence>
<dbReference type="InterPro" id="IPR025375">
    <property type="entry name" value="DUF4365"/>
</dbReference>
<gene>
    <name evidence="2" type="ORF">GCM10023350_13090</name>
</gene>
<reference evidence="3" key="1">
    <citation type="journal article" date="2019" name="Int. J. Syst. Evol. Microbiol.">
        <title>The Global Catalogue of Microorganisms (GCM) 10K type strain sequencing project: providing services to taxonomists for standard genome sequencing and annotation.</title>
        <authorList>
            <consortium name="The Broad Institute Genomics Platform"/>
            <consortium name="The Broad Institute Genome Sequencing Center for Infectious Disease"/>
            <person name="Wu L."/>
            <person name="Ma J."/>
        </authorList>
    </citation>
    <scope>NUCLEOTIDE SEQUENCE [LARGE SCALE GENOMIC DNA]</scope>
    <source>
        <strain evidence="3">JCM 18532</strain>
    </source>
</reference>
<proteinExistence type="predicted"/>
<feature type="domain" description="DUF4365" evidence="1">
    <location>
        <begin position="46"/>
        <end position="164"/>
    </location>
</feature>
<protein>
    <recommendedName>
        <fullName evidence="1">DUF4365 domain-containing protein</fullName>
    </recommendedName>
</protein>
<dbReference type="Pfam" id="PF14280">
    <property type="entry name" value="DUF4365"/>
    <property type="match status" value="1"/>
</dbReference>
<dbReference type="RefSeq" id="WP_345525904.1">
    <property type="nucleotide sequence ID" value="NZ_BAABKN010000009.1"/>
</dbReference>
<evidence type="ECO:0000313" key="2">
    <source>
        <dbReference type="EMBL" id="GAA4731156.1"/>
    </source>
</evidence>
<accession>A0ABP8YIK2</accession>
<dbReference type="Proteomes" id="UP001499882">
    <property type="component" value="Unassembled WGS sequence"/>
</dbReference>
<comment type="caution">
    <text evidence="2">The sequence shown here is derived from an EMBL/GenBank/DDBJ whole genome shotgun (WGS) entry which is preliminary data.</text>
</comment>
<name>A0ABP8YIK2_9ACTN</name>
<sequence length="185" mass="20130">MSLAHIPQGERNLLQGDFGEAWVHTAAAGCGIDHGTHATVDRIKADIRLTHSGIIGGVRNPSVLVQVKTTIDLRDHDTHWAYDLDAATHEVLRQTDHQTRRILAVIGLSEDGETLRLEQDGTLLVGQTSWVSLEGLDATDSTSTQVVYLPKDQVLDPDGFQAMLSTYGVPRSSQVPEVNEWGDGS</sequence>
<keyword evidence="3" id="KW-1185">Reference proteome</keyword>